<reference evidence="2 3" key="1">
    <citation type="submission" date="2024-06" db="EMBL/GenBank/DDBJ databases">
        <title>Sorghum-associated microbial communities from plants grown in Nebraska, USA.</title>
        <authorList>
            <person name="Schachtman D."/>
        </authorList>
    </citation>
    <scope>NUCLEOTIDE SEQUENCE [LARGE SCALE GENOMIC DNA]</scope>
    <source>
        <strain evidence="2 3">1073</strain>
    </source>
</reference>
<evidence type="ECO:0000256" key="1">
    <source>
        <dbReference type="SAM" id="SignalP"/>
    </source>
</evidence>
<feature type="chain" id="PRO_5045728627" evidence="1">
    <location>
        <begin position="33"/>
        <end position="361"/>
    </location>
</feature>
<sequence>MISATSAISVRASCTCLLLIALGVAAPTLARAVEPVRADQVSSITRAVFADGQLWLLSDAGELSTIRPDDHERTTQAFASPVLDLCVSARQPQVIIDGKDGAWEIHRREAQDWPLVTSIVKQGESLLAVACNAGKTHVLTSGRLIELGSGTSPHSVSLAGELPRGIVTAIHDEGTSVLVSINGGEWGGGLRRIDMTTGAVVTVEQEDDSGICSGPLNPSCDPVNGIAAVPWNAHCVAVAVGLVHMLMEGRVVEVCGSKIRTLYAKPFTQPFWASLGKRKPPPETVAFFGIAESGGTLWAVGTDGLYRIEAGGKATMLPLPAFTTIDGIDVSFDNPQLVFVMTSANQRHSLSGSVPMMVPRQ</sequence>
<dbReference type="EMBL" id="JBEPMU010000002">
    <property type="protein sequence ID" value="MET3652177.1"/>
    <property type="molecule type" value="Genomic_DNA"/>
</dbReference>
<keyword evidence="3" id="KW-1185">Reference proteome</keyword>
<organism evidence="2 3">
    <name type="scientific">Dyella japonica</name>
    <dbReference type="NCBI Taxonomy" id="231455"/>
    <lineage>
        <taxon>Bacteria</taxon>
        <taxon>Pseudomonadati</taxon>
        <taxon>Pseudomonadota</taxon>
        <taxon>Gammaproteobacteria</taxon>
        <taxon>Lysobacterales</taxon>
        <taxon>Rhodanobacteraceae</taxon>
        <taxon>Dyella</taxon>
    </lineage>
</organism>
<gene>
    <name evidence="2" type="ORF">ABIC75_001899</name>
</gene>
<dbReference type="RefSeq" id="WP_354013573.1">
    <property type="nucleotide sequence ID" value="NZ_JBEPMU010000002.1"/>
</dbReference>
<name>A0ABV2JTL6_9GAMM</name>
<feature type="signal peptide" evidence="1">
    <location>
        <begin position="1"/>
        <end position="32"/>
    </location>
</feature>
<evidence type="ECO:0000313" key="2">
    <source>
        <dbReference type="EMBL" id="MET3652177.1"/>
    </source>
</evidence>
<accession>A0ABV2JTL6</accession>
<comment type="caution">
    <text evidence="2">The sequence shown here is derived from an EMBL/GenBank/DDBJ whole genome shotgun (WGS) entry which is preliminary data.</text>
</comment>
<dbReference type="Proteomes" id="UP001549184">
    <property type="component" value="Unassembled WGS sequence"/>
</dbReference>
<evidence type="ECO:0000313" key="3">
    <source>
        <dbReference type="Proteomes" id="UP001549184"/>
    </source>
</evidence>
<dbReference type="SUPFAM" id="SSF69322">
    <property type="entry name" value="Tricorn protease domain 2"/>
    <property type="match status" value="1"/>
</dbReference>
<protein>
    <submittedName>
        <fullName evidence="2">Membrane protein</fullName>
    </submittedName>
</protein>
<keyword evidence="1" id="KW-0732">Signal</keyword>
<proteinExistence type="predicted"/>